<dbReference type="EMBL" id="FQYR01000003">
    <property type="protein sequence ID" value="SHJ26894.1"/>
    <property type="molecule type" value="Genomic_DNA"/>
</dbReference>
<keyword evidence="3" id="KW-1185">Reference proteome</keyword>
<name>A0A1M6HXR2_9BACT</name>
<sequence>MHSYDSISIQAQKNAQAHAGLLQLPLAERVWRGAAGEFQGAGVGASMDFQDHRVYMPGDDPRHINWQAYARTGHYTMKLYREEVRAVVDIIFDISKSTTFDETKSLRAFELLHLVHHCATKAGASTVTHLINGDQHVQISSQALLANHWKVAENITSTASPQYNAIPQFQKLPLRGNALRVVISDCLYPGDPLPILRSLSQRKSGLIILSPFLESEANPNWQGNYFFIDSETDKSQSHRIEQKTLQRYITNYQNHFNTWREAATRVQALFTKVSANSPLLESLQHEAIKLGAFSLS</sequence>
<proteinExistence type="predicted"/>
<dbReference type="InParanoid" id="A0A1M6HXR2"/>
<gene>
    <name evidence="2" type="ORF">SAMN02745181_1608</name>
</gene>
<dbReference type="Pfam" id="PF01882">
    <property type="entry name" value="DUF58"/>
    <property type="match status" value="1"/>
</dbReference>
<organism evidence="2 3">
    <name type="scientific">Rubritalea squalenifaciens DSM 18772</name>
    <dbReference type="NCBI Taxonomy" id="1123071"/>
    <lineage>
        <taxon>Bacteria</taxon>
        <taxon>Pseudomonadati</taxon>
        <taxon>Verrucomicrobiota</taxon>
        <taxon>Verrucomicrobiia</taxon>
        <taxon>Verrucomicrobiales</taxon>
        <taxon>Rubritaleaceae</taxon>
        <taxon>Rubritalea</taxon>
    </lineage>
</organism>
<dbReference type="InterPro" id="IPR002881">
    <property type="entry name" value="DUF58"/>
</dbReference>
<dbReference type="RefSeq" id="WP_143183216.1">
    <property type="nucleotide sequence ID" value="NZ_FQYR01000003.1"/>
</dbReference>
<feature type="domain" description="DUF58" evidence="1">
    <location>
        <begin position="52"/>
        <end position="254"/>
    </location>
</feature>
<evidence type="ECO:0000313" key="2">
    <source>
        <dbReference type="EMBL" id="SHJ26894.1"/>
    </source>
</evidence>
<protein>
    <recommendedName>
        <fullName evidence="1">DUF58 domain-containing protein</fullName>
    </recommendedName>
</protein>
<dbReference type="STRING" id="1123071.SAMN02745181_1608"/>
<evidence type="ECO:0000313" key="3">
    <source>
        <dbReference type="Proteomes" id="UP000184510"/>
    </source>
</evidence>
<dbReference type="OrthoDB" id="9778037at2"/>
<dbReference type="PANTHER" id="PTHR33608">
    <property type="entry name" value="BLL2464 PROTEIN"/>
    <property type="match status" value="1"/>
</dbReference>
<reference evidence="2 3" key="1">
    <citation type="submission" date="2016-11" db="EMBL/GenBank/DDBJ databases">
        <authorList>
            <person name="Jaros S."/>
            <person name="Januszkiewicz K."/>
            <person name="Wedrychowicz H."/>
        </authorList>
    </citation>
    <scope>NUCLEOTIDE SEQUENCE [LARGE SCALE GENOMIC DNA]</scope>
    <source>
        <strain evidence="2 3">DSM 18772</strain>
    </source>
</reference>
<evidence type="ECO:0000259" key="1">
    <source>
        <dbReference type="Pfam" id="PF01882"/>
    </source>
</evidence>
<accession>A0A1M6HXR2</accession>
<dbReference type="AlphaFoldDB" id="A0A1M6HXR2"/>
<dbReference type="Proteomes" id="UP000184510">
    <property type="component" value="Unassembled WGS sequence"/>
</dbReference>
<dbReference type="PANTHER" id="PTHR33608:SF6">
    <property type="entry name" value="BLL2464 PROTEIN"/>
    <property type="match status" value="1"/>
</dbReference>